<dbReference type="InterPro" id="IPR044946">
    <property type="entry name" value="Restrct_endonuc_typeI_TRD_sf"/>
</dbReference>
<keyword evidence="6" id="KW-1185">Reference proteome</keyword>
<evidence type="ECO:0000256" key="1">
    <source>
        <dbReference type="ARBA" id="ARBA00010923"/>
    </source>
</evidence>
<dbReference type="Pfam" id="PF01420">
    <property type="entry name" value="Methylase_S"/>
    <property type="match status" value="1"/>
</dbReference>
<dbReference type="PANTHER" id="PTHR30408">
    <property type="entry name" value="TYPE-1 RESTRICTION ENZYME ECOKI SPECIFICITY PROTEIN"/>
    <property type="match status" value="1"/>
</dbReference>
<reference evidence="5 6" key="1">
    <citation type="submission" date="2022-08" db="EMBL/GenBank/DDBJ databases">
        <title>Paenibacillus endoradicis sp. nov., Paenibacillus radicibacter sp. nov and Paenibacillus pararadicis sp. nov., three cold-adapted plant growth-promoting bacteria isolated from root of Larix gmelinii in Great Khingan.</title>
        <authorList>
            <person name="Xue H."/>
        </authorList>
    </citation>
    <scope>NUCLEOTIDE SEQUENCE [LARGE SCALE GENOMIC DNA]</scope>
    <source>
        <strain evidence="5 6">N5-1-1-5</strain>
    </source>
</reference>
<keyword evidence="5" id="KW-0255">Endonuclease</keyword>
<keyword evidence="2" id="KW-0680">Restriction system</keyword>
<feature type="domain" description="Type I restriction modification DNA specificity" evidence="4">
    <location>
        <begin position="18"/>
        <end position="128"/>
    </location>
</feature>
<dbReference type="GO" id="GO:0004519">
    <property type="term" value="F:endonuclease activity"/>
    <property type="evidence" value="ECO:0007669"/>
    <property type="project" value="UniProtKB-KW"/>
</dbReference>
<accession>A0ABT1YJ39</accession>
<evidence type="ECO:0000313" key="6">
    <source>
        <dbReference type="Proteomes" id="UP001300012"/>
    </source>
</evidence>
<comment type="caution">
    <text evidence="5">The sequence shown here is derived from an EMBL/GenBank/DDBJ whole genome shotgun (WGS) entry which is preliminary data.</text>
</comment>
<dbReference type="Gene3D" id="3.90.220.20">
    <property type="entry name" value="DNA methylase specificity domains"/>
    <property type="match status" value="2"/>
</dbReference>
<dbReference type="InterPro" id="IPR000055">
    <property type="entry name" value="Restrct_endonuc_typeI_TRD"/>
</dbReference>
<sequence>MVSSSPIPMHKLFTITKLTFQRNKIKPGNILIILFGGDIGRVFRYKNEDRLPSGLGKVTILRPDLIDEEYLYQLLHSPRYALTWDRNKAVHSTTIDHSFLDHETIILPQLSKQKEIVHLFQKAERLLKMRRNSNSLLQQALNAVFVSCFGDPVQNPKGFELIALGDIVTINPSKKGISDRNDLLVPYVKMEDLFSEGVSLSEYRKVRDMREGSYSYFANGDVLFPKISPSLENGKGCVIAGLEHDIGFGSSEFVVLRPISNVTHAYWIHRLLSLPSSRRWAAQFLSGSAGRRRISVAFLKSWKVPLPPFELQREFSTVAHSLNAIRLKQTIAHKQLVQLIDLAQNNLFIDLI</sequence>
<gene>
    <name evidence="5" type="ORF">NV381_18515</name>
</gene>
<evidence type="ECO:0000259" key="4">
    <source>
        <dbReference type="Pfam" id="PF01420"/>
    </source>
</evidence>
<name>A0ABT1YJ39_9BACL</name>
<dbReference type="EMBL" id="JANQBD010000013">
    <property type="protein sequence ID" value="MCR8633197.1"/>
    <property type="molecule type" value="Genomic_DNA"/>
</dbReference>
<keyword evidence="3" id="KW-0238">DNA-binding</keyword>
<keyword evidence="5" id="KW-0540">Nuclease</keyword>
<dbReference type="InterPro" id="IPR052021">
    <property type="entry name" value="Type-I_RS_S_subunit"/>
</dbReference>
<dbReference type="PANTHER" id="PTHR30408:SF12">
    <property type="entry name" value="TYPE I RESTRICTION ENZYME MJAVIII SPECIFICITY SUBUNIT"/>
    <property type="match status" value="1"/>
</dbReference>
<comment type="similarity">
    <text evidence="1">Belongs to the type-I restriction system S methylase family.</text>
</comment>
<dbReference type="CDD" id="cd17260">
    <property type="entry name" value="RMtype1_S_EcoEI-TRD1-CR1_like"/>
    <property type="match status" value="1"/>
</dbReference>
<keyword evidence="5" id="KW-0378">Hydrolase</keyword>
<evidence type="ECO:0000313" key="5">
    <source>
        <dbReference type="EMBL" id="MCR8633197.1"/>
    </source>
</evidence>
<evidence type="ECO:0000256" key="2">
    <source>
        <dbReference type="ARBA" id="ARBA00022747"/>
    </source>
</evidence>
<dbReference type="SUPFAM" id="SSF116734">
    <property type="entry name" value="DNA methylase specificity domain"/>
    <property type="match status" value="2"/>
</dbReference>
<protein>
    <submittedName>
        <fullName evidence="5">Restriction endonuclease subunit S</fullName>
    </submittedName>
</protein>
<proteinExistence type="inferred from homology"/>
<evidence type="ECO:0000256" key="3">
    <source>
        <dbReference type="ARBA" id="ARBA00023125"/>
    </source>
</evidence>
<dbReference type="RefSeq" id="WP_258214772.1">
    <property type="nucleotide sequence ID" value="NZ_JANQBD010000013.1"/>
</dbReference>
<organism evidence="5 6">
    <name type="scientific">Paenibacillus radicis</name>
    <name type="common">ex Xue et al. 2023</name>
    <dbReference type="NCBI Taxonomy" id="2972489"/>
    <lineage>
        <taxon>Bacteria</taxon>
        <taxon>Bacillati</taxon>
        <taxon>Bacillota</taxon>
        <taxon>Bacilli</taxon>
        <taxon>Bacillales</taxon>
        <taxon>Paenibacillaceae</taxon>
        <taxon>Paenibacillus</taxon>
    </lineage>
</organism>
<dbReference type="Proteomes" id="UP001300012">
    <property type="component" value="Unassembled WGS sequence"/>
</dbReference>